<gene>
    <name evidence="2" type="ORF">CNEO2_1330004</name>
</gene>
<name>A0AAD2DDG3_9CLOT</name>
<feature type="region of interest" description="Disordered" evidence="1">
    <location>
        <begin position="59"/>
        <end position="78"/>
    </location>
</feature>
<evidence type="ECO:0000256" key="1">
    <source>
        <dbReference type="SAM" id="MobiDB-lite"/>
    </source>
</evidence>
<proteinExistence type="predicted"/>
<evidence type="ECO:0000313" key="3">
    <source>
        <dbReference type="Proteomes" id="UP001189143"/>
    </source>
</evidence>
<accession>A0AAD2DDG3</accession>
<dbReference type="RefSeq" id="WP_316373888.1">
    <property type="nucleotide sequence ID" value="NZ_CAMRXC010000290.1"/>
</dbReference>
<organism evidence="2 3">
    <name type="scientific">Clostridium neonatale</name>
    <dbReference type="NCBI Taxonomy" id="137838"/>
    <lineage>
        <taxon>Bacteria</taxon>
        <taxon>Bacillati</taxon>
        <taxon>Bacillota</taxon>
        <taxon>Clostridia</taxon>
        <taxon>Eubacteriales</taxon>
        <taxon>Clostridiaceae</taxon>
        <taxon>Clostridium</taxon>
    </lineage>
</organism>
<comment type="caution">
    <text evidence="2">The sequence shown here is derived from an EMBL/GenBank/DDBJ whole genome shotgun (WGS) entry which is preliminary data.</text>
</comment>
<dbReference type="AlphaFoldDB" id="A0AAD2DDG3"/>
<protein>
    <submittedName>
        <fullName evidence="2">Uncharacterized protein</fullName>
    </submittedName>
</protein>
<reference evidence="2" key="1">
    <citation type="submission" date="2022-10" db="EMBL/GenBank/DDBJ databases">
        <authorList>
            <person name="Aires J."/>
            <person name="Mesa V."/>
        </authorList>
    </citation>
    <scope>NUCLEOTIDE SEQUENCE</scope>
    <source>
        <strain evidence="2">Clostridium neonatale JD116</strain>
    </source>
</reference>
<sequence length="155" mass="18462">MTKQEQIYRYFNENDGLEKEKLIKKAYKKFNIAESSATTFYYRWKKQFTGSNNCVPKEEKKIYEPKPKEKQEIKVPHDTKPIDVSEEEVFKKPKLKIKQGIIQGELGEYEIIDGVVKVGEEIFKNENDLDIYRKEQLRQFYAQIGEIQEVLEMIN</sequence>
<evidence type="ECO:0000313" key="2">
    <source>
        <dbReference type="EMBL" id="CAI3542326.1"/>
    </source>
</evidence>
<dbReference type="Proteomes" id="UP001189143">
    <property type="component" value="Unassembled WGS sequence"/>
</dbReference>
<dbReference type="EMBL" id="CAMTCP010000037">
    <property type="protein sequence ID" value="CAI3542326.1"/>
    <property type="molecule type" value="Genomic_DNA"/>
</dbReference>